<dbReference type="Pfam" id="PF03478">
    <property type="entry name" value="Beta-prop_KIB1-4"/>
    <property type="match status" value="1"/>
</dbReference>
<sequence>MPEQRRTRGKTMPAASMDWSSLPPDLVSCVGEIFLSAGDVDSYMTSRAACRSWRAATDDPCGLSRRFRPHRWVMLGDVSPNVGSSRLFLNLDTGRFLRKKLPLLNNCGYSYVGAADGLILLEVNTGYGYDMCILNPFTGYTLRFPSGLKSRCLCSRVAVAEDATAPLVFLFIDYFTGVCYDPSNPRPRWFNVEPSQPNMLVNVSSFQGRAYMADFGGSVKVVDCPRGHTNPKITTIIKRNRQIGRSFLVDNAGELLLVCDVQPSSTVGHPPYLLLVRRMYVFRVDLERKALEPIESIGNRAIFLGLNHCLSVDASRLPAIEANCIYYYMVEGEKIHMYLYHLDDGSWELLTSPRHGPSSLAQVIFGYCRGKSNIMSGLVLKGRKLRLG</sequence>
<dbReference type="Proteomes" id="UP000011116">
    <property type="component" value="Chromosome 5H"/>
</dbReference>
<feature type="domain" description="KIB1-4 beta-propeller" evidence="1">
    <location>
        <begin position="88"/>
        <end position="328"/>
    </location>
</feature>
<keyword evidence="3" id="KW-1185">Reference proteome</keyword>
<dbReference type="AlphaFoldDB" id="A0A8I6XVN5"/>
<organism evidence="2 3">
    <name type="scientific">Hordeum vulgare subsp. vulgare</name>
    <name type="common">Domesticated barley</name>
    <dbReference type="NCBI Taxonomy" id="112509"/>
    <lineage>
        <taxon>Eukaryota</taxon>
        <taxon>Viridiplantae</taxon>
        <taxon>Streptophyta</taxon>
        <taxon>Embryophyta</taxon>
        <taxon>Tracheophyta</taxon>
        <taxon>Spermatophyta</taxon>
        <taxon>Magnoliopsida</taxon>
        <taxon>Liliopsida</taxon>
        <taxon>Poales</taxon>
        <taxon>Poaceae</taxon>
        <taxon>BOP clade</taxon>
        <taxon>Pooideae</taxon>
        <taxon>Triticodae</taxon>
        <taxon>Triticeae</taxon>
        <taxon>Hordeinae</taxon>
        <taxon>Hordeum</taxon>
    </lineage>
</organism>
<dbReference type="PANTHER" id="PTHR33165">
    <property type="entry name" value="F-BOX DOMAIN CONTAINING PROTEIN-LIKE-RELATED"/>
    <property type="match status" value="1"/>
</dbReference>
<evidence type="ECO:0000259" key="1">
    <source>
        <dbReference type="Pfam" id="PF03478"/>
    </source>
</evidence>
<evidence type="ECO:0000313" key="3">
    <source>
        <dbReference type="Proteomes" id="UP000011116"/>
    </source>
</evidence>
<dbReference type="EnsemblPlants" id="HORVU.MOREX.r3.5HG0503250.1">
    <property type="protein sequence ID" value="HORVU.MOREX.r3.5HG0503250.1.CDS1"/>
    <property type="gene ID" value="HORVU.MOREX.r3.5HG0503250"/>
</dbReference>
<accession>A0A8I6XVN5</accession>
<proteinExistence type="predicted"/>
<reference evidence="3" key="1">
    <citation type="journal article" date="2012" name="Nature">
        <title>A physical, genetic and functional sequence assembly of the barley genome.</title>
        <authorList>
            <consortium name="The International Barley Genome Sequencing Consortium"/>
            <person name="Mayer K.F."/>
            <person name="Waugh R."/>
            <person name="Brown J.W."/>
            <person name="Schulman A."/>
            <person name="Langridge P."/>
            <person name="Platzer M."/>
            <person name="Fincher G.B."/>
            <person name="Muehlbauer G.J."/>
            <person name="Sato K."/>
            <person name="Close T.J."/>
            <person name="Wise R.P."/>
            <person name="Stein N."/>
        </authorList>
    </citation>
    <scope>NUCLEOTIDE SEQUENCE [LARGE SCALE GENOMIC DNA]</scope>
    <source>
        <strain evidence="3">cv. Morex</strain>
    </source>
</reference>
<name>A0A8I6XVN5_HORVV</name>
<protein>
    <recommendedName>
        <fullName evidence="1">KIB1-4 beta-propeller domain-containing protein</fullName>
    </recommendedName>
</protein>
<dbReference type="Gramene" id="HORVU.MOREX.r3.5HG0503250.1">
    <property type="protein sequence ID" value="HORVU.MOREX.r3.5HG0503250.1.CDS1"/>
    <property type="gene ID" value="HORVU.MOREX.r3.5HG0503250"/>
</dbReference>
<dbReference type="PANTHER" id="PTHR33165:SF65">
    <property type="entry name" value="DUF295 DOMAIN-CONTAINING PROTEIN"/>
    <property type="match status" value="1"/>
</dbReference>
<reference evidence="2" key="2">
    <citation type="submission" date="2020-10" db="EMBL/GenBank/DDBJ databases">
        <authorList>
            <person name="Scholz U."/>
            <person name="Mascher M."/>
            <person name="Fiebig A."/>
        </authorList>
    </citation>
    <scope>NUCLEOTIDE SEQUENCE [LARGE SCALE GENOMIC DNA]</scope>
    <source>
        <strain evidence="2">cv. Morex</strain>
    </source>
</reference>
<evidence type="ECO:0000313" key="2">
    <source>
        <dbReference type="EnsemblPlants" id="HORVU.MOREX.r3.5HG0503250.1.CDS1"/>
    </source>
</evidence>
<dbReference type="InterPro" id="IPR005174">
    <property type="entry name" value="KIB1-4_b-propeller"/>
</dbReference>
<reference evidence="2" key="3">
    <citation type="submission" date="2022-01" db="UniProtKB">
        <authorList>
            <consortium name="EnsemblPlants"/>
        </authorList>
    </citation>
    <scope>IDENTIFICATION</scope>
    <source>
        <strain evidence="2">subsp. vulgare</strain>
    </source>
</reference>